<protein>
    <recommendedName>
        <fullName evidence="2">Heterokaryon incompatibility domain-containing protein</fullName>
    </recommendedName>
</protein>
<dbReference type="Pfam" id="PF06985">
    <property type="entry name" value="HET"/>
    <property type="match status" value="1"/>
</dbReference>
<sequence length="1076" mass="120178">MQTSLSQNVAPPTPSGVSVLVEEITSLLDRVNAIDSHFLEVRRILVKTPFDPDDDFAQYRKKYLELVWKSRRIAGRAGVAGEDFCGDLLDLLLLNTNTSKEERIRELEIAMAGWHTDGEQDSQLSQDFEELSNTLKTFGIALTERVVRANDTEARLRSEIDRLDTEIARMDVRLSDQLLLVISGACHRARHSRQRIDIIPTLFVAVSMITSLVFAVVWKSFRTVDVVLKSALRGSANAALDAVFSAIDEAVDKFHHLRRSLEASGGQLVTSKEDLRSQMTILEGNLRDIQLVIDTRADILGGVTAITVDMDSLSSEVTSLNDIFNMMTAESVELLAAIRSDALMEDLVCPSRLRSILRHSYRIAEGEDCRTEEGVPSNWEGTCGVCPSAEDLTPVYRQWVYVVARFPQHNLFIEMPTIILEESLRYRVHKTLDVSQNAKYGRFRLVDCTAFLDHSTLRIKEFPFNDISNLRYATISFPWRGVIALWPPRTLDVLGTEGSGDPISLEVLRNACIAARNGGANYIWLDQLCILQARAHSDDKHAQIKRMHQVYRSCVLCIVIPGGLQRLVSLDEETPWVRRSWTLQESLSPPKVVVLFAWTLGPGYVRADDAQKHCLGRVEEVIPGQSAIAPLQGLVAASSEGFMAFFREDTGESLEDATCLITSRILCRRSSHARALAAAMAQEGSQDFKDNAVWQCAQLRTSSRPVDMVLSIMGMFGVTLPAETYRPDDRLRATIDLAKEILKQGRSASWLGVSFRLPPCRYLSTFSLFPRNHAAGESTVQTLSGPENISKFVGGECLSLETLTISKSLGRGYVAENSIAAYKTFVSALRERHDQATLQLAGSDLSELQFLPRGSMDDEGYLEFEALSIQVRPHSKDDCAKSFRGVDGRTWKACEVNDPRRHETVHFAIFLGVYKKYHPSVYDQLRPGDGNFAKLMVVTEHDAMSNRSHAVTFCTTRDSIGCAKLQWALRKFCVGGPEPLPRGEMEEQVVGYKPDLASSLRPDTHEIIQLGSRLGACSQAEVEEFFRRHPTASRFPHDSSKTSIIAGLEKDVQQYSKLFSGKMSLRELINLNLPTH</sequence>
<dbReference type="PANTHER" id="PTHR33112">
    <property type="entry name" value="DOMAIN PROTEIN, PUTATIVE-RELATED"/>
    <property type="match status" value="1"/>
</dbReference>
<dbReference type="AlphaFoldDB" id="A0A8I3A6D4"/>
<keyword evidence="1" id="KW-1133">Transmembrane helix</keyword>
<dbReference type="InterPro" id="IPR010730">
    <property type="entry name" value="HET"/>
</dbReference>
<keyword evidence="4" id="KW-1185">Reference proteome</keyword>
<dbReference type="Proteomes" id="UP000683000">
    <property type="component" value="Unassembled WGS sequence"/>
</dbReference>
<evidence type="ECO:0000256" key="1">
    <source>
        <dbReference type="SAM" id="Phobius"/>
    </source>
</evidence>
<reference evidence="3" key="1">
    <citation type="submission" date="2021-03" db="EMBL/GenBank/DDBJ databases">
        <title>Evolutionary innovations through gain and loss of genes in the ectomycorrhizal Boletales.</title>
        <authorList>
            <person name="Wu G."/>
            <person name="Miyauchi S."/>
            <person name="Morin E."/>
            <person name="Yang Z.-L."/>
            <person name="Xu J."/>
            <person name="Martin F.M."/>
        </authorList>
    </citation>
    <scope>NUCLEOTIDE SEQUENCE</scope>
    <source>
        <strain evidence="3">BR01</strain>
    </source>
</reference>
<dbReference type="EMBL" id="JAGFBS010000024">
    <property type="protein sequence ID" value="KAG6373021.1"/>
    <property type="molecule type" value="Genomic_DNA"/>
</dbReference>
<dbReference type="OrthoDB" id="5303367at2759"/>
<gene>
    <name evidence="3" type="ORF">JVT61DRAFT_7076</name>
</gene>
<organism evidence="3 4">
    <name type="scientific">Boletus reticuloceps</name>
    <dbReference type="NCBI Taxonomy" id="495285"/>
    <lineage>
        <taxon>Eukaryota</taxon>
        <taxon>Fungi</taxon>
        <taxon>Dikarya</taxon>
        <taxon>Basidiomycota</taxon>
        <taxon>Agaricomycotina</taxon>
        <taxon>Agaricomycetes</taxon>
        <taxon>Agaricomycetidae</taxon>
        <taxon>Boletales</taxon>
        <taxon>Boletineae</taxon>
        <taxon>Boletaceae</taxon>
        <taxon>Boletoideae</taxon>
        <taxon>Boletus</taxon>
    </lineage>
</organism>
<accession>A0A8I3A6D4</accession>
<evidence type="ECO:0000313" key="3">
    <source>
        <dbReference type="EMBL" id="KAG6373021.1"/>
    </source>
</evidence>
<evidence type="ECO:0000259" key="2">
    <source>
        <dbReference type="Pfam" id="PF06985"/>
    </source>
</evidence>
<comment type="caution">
    <text evidence="3">The sequence shown here is derived from an EMBL/GenBank/DDBJ whole genome shotgun (WGS) entry which is preliminary data.</text>
</comment>
<dbReference type="PANTHER" id="PTHR33112:SF16">
    <property type="entry name" value="HETEROKARYON INCOMPATIBILITY DOMAIN-CONTAINING PROTEIN"/>
    <property type="match status" value="1"/>
</dbReference>
<feature type="domain" description="Heterokaryon incompatibility" evidence="2">
    <location>
        <begin position="506"/>
        <end position="561"/>
    </location>
</feature>
<evidence type="ECO:0000313" key="4">
    <source>
        <dbReference type="Proteomes" id="UP000683000"/>
    </source>
</evidence>
<keyword evidence="1" id="KW-0812">Transmembrane</keyword>
<feature type="transmembrane region" description="Helical" evidence="1">
    <location>
        <begin position="198"/>
        <end position="218"/>
    </location>
</feature>
<name>A0A8I3A6D4_9AGAM</name>
<keyword evidence="1" id="KW-0472">Membrane</keyword>
<proteinExistence type="predicted"/>